<dbReference type="PANTHER" id="PTHR19862">
    <property type="entry name" value="WD REPEAT-CONTAINING PROTEIN 48"/>
    <property type="match status" value="1"/>
</dbReference>
<dbReference type="PANTHER" id="PTHR19862:SF14">
    <property type="entry name" value="WD REPEAT-CONTAINING PROTEIN 48"/>
    <property type="match status" value="1"/>
</dbReference>
<evidence type="ECO:0000313" key="3">
    <source>
        <dbReference type="Proteomes" id="UP000324800"/>
    </source>
</evidence>
<sequence length="1632" mass="175662">MKFLESKIFLLHFLNCQVVGDDSRDGYFGRGGGIFVEILSGAQLIISGPSQFKNCYASYRGGGCYLNCLTYGTQIQINGQLEFENCSSDSGGGMYIYIYDQVTVDIDQISFKNCSALSGGGLNSFIDRGGKVNIINWSIFIECKTSSGSGGGIFSDIIDGTLNIEDTTFESCSCTKPGNGGGISLIQGTSSIISIANSSFIDCKTISNSSDQRYGWGGAIFIQTEITAENLNETNFLLTDLVFSECSAVNSIGNNLHIQSIDTYATGEAIENYNLLTVNGTINLYYNNSYQQDYMGIDESDVGDGTTIINNIPLFSRVDIYGGAIYLYIDNEGQVTISNSSFSQCEAESGSAIYLNINNEGQVTISNSSFNQCEAIFGGGIYALIESGGKLTIDGQCNFTQCKAIQGGGIYFSVLGMNSECSLEDVKFEECLSGSNGGGAYFEIYEQGIFSISEVQFINCSASFDGGGLIAYIENAHFSIIGQTSFMNCDSNEQGGGCWFSISGETTDFIQTEHISFDNCTSETGGGIFIKFNDKAMITSNITSFSDCKSRHGGGIYTEIRYGGEINIINQSIFIECKTSGSGGGIYSNIYDGILNIEDTTFDSCFCTQPGNGGGISLYQGSSSIISITNSSFINCKTISNSSDQRYGWGGSIFIQTSSLAENPNELNFLMQNLVFSGCSAVNSIGNNIHIQSTKTYATGEAIENYDLLSVNGTINLYYNNKSGQGNGVAITAYLQTGSQLKIEDSQFILFKCYHTIGGGTIQLNINNEGQVTISNSSFDKCESRLGGAIYSEIFTGGKLTINGLTNFTQCKADYGGGFFAHIAGRNSLLTLEDGLKFDGNNVDNTYGGGVCIYIFDLGQNDNIYGEDIGRGGGLFVGVYSGAQLIMSGTCVFKNCSAVNGGGIFSEIIHGGQINIKNQCIFSECKTSDSGGGIYSDMYNEGTVNIEDAIFDSCTCTQPGNGGGIALIHKPSSIILITNSSFINCKTVTNSSNSSYGWGGAIFIQTEITAENLNTSNFLLKNLIFIGCSAVNTIGNNLHILSIDTYATGEAIKNRNLLTVIDLLNPPNILSDLYTSPSYAYDYMGINQSIETSNWGTINLYFHNPLFEQSFTSNVPNPTYIDSINGKDIKYCGTLQSICKTMKYSIERNPTPFSEIPPSDTNYSIIMTTNTELDTNILINSTTLFNRNIIIQSDGYSPEAEDDSYIKRLISSFLFSTSLFTISETGHLSLLGLHFDNLNKISTVSTPLISLSTDTSDNPQLQIDDCLFEQNTDVQIYHSLIEINGYGNGAALNAQLNGTSKLTIKDGCSFTGCQSTGSGGAIYAVLNYGTVGGIFIEGTSKTSFSSCSTSDQGGAIYLDIDNVTENQDSLRSAIGIGSESRIKIGGKETENDFMNLMGYDNGNTSLAIPLYFVYTEIDSQIYHVNNPNESYNIGSGYDNQYQDEQSQLGAPAIQIEDGCTLLIISNTNFTKLLSGGIQLEAGQGSFASIESCYFTNCGDGSWIAGAVYFVGITGDNLCSISITESQFISCQGQQAGGIVFGDNVIPSSVKNNYFFRNNKLDENGAKDVYFLSNEMQNNIEIIVLILEGYQFDKTDGIGSIVQFLLKFTNCSPSSTTTSILTASSTFPSFPIN</sequence>
<feature type="signal peptide" evidence="1">
    <location>
        <begin position="1"/>
        <end position="20"/>
    </location>
</feature>
<gene>
    <name evidence="2" type="ORF">EZS28_016445</name>
</gene>
<dbReference type="GO" id="GO:0043130">
    <property type="term" value="F:ubiquitin binding"/>
    <property type="evidence" value="ECO:0007669"/>
    <property type="project" value="TreeGrafter"/>
</dbReference>
<dbReference type="InterPro" id="IPR006626">
    <property type="entry name" value="PbH1"/>
</dbReference>
<reference evidence="2 3" key="1">
    <citation type="submission" date="2019-03" db="EMBL/GenBank/DDBJ databases">
        <title>Single cell metagenomics reveals metabolic interactions within the superorganism composed of flagellate Streblomastix strix and complex community of Bacteroidetes bacteria on its surface.</title>
        <authorList>
            <person name="Treitli S.C."/>
            <person name="Kolisko M."/>
            <person name="Husnik F."/>
            <person name="Keeling P."/>
            <person name="Hampl V."/>
        </authorList>
    </citation>
    <scope>NUCLEOTIDE SEQUENCE [LARGE SCALE GENOMIC DNA]</scope>
    <source>
        <strain evidence="2">ST1C</strain>
    </source>
</reference>
<dbReference type="Proteomes" id="UP000324800">
    <property type="component" value="Unassembled WGS sequence"/>
</dbReference>
<keyword evidence="1" id="KW-0732">Signal</keyword>
<feature type="non-terminal residue" evidence="2">
    <location>
        <position position="1632"/>
    </location>
</feature>
<dbReference type="SMART" id="SM00710">
    <property type="entry name" value="PbH1"/>
    <property type="match status" value="10"/>
</dbReference>
<name>A0A5J4VZN2_9EUKA</name>
<dbReference type="GO" id="GO:0000724">
    <property type="term" value="P:double-strand break repair via homologous recombination"/>
    <property type="evidence" value="ECO:0007669"/>
    <property type="project" value="TreeGrafter"/>
</dbReference>
<evidence type="ECO:0000313" key="2">
    <source>
        <dbReference type="EMBL" id="KAA6388028.1"/>
    </source>
</evidence>
<proteinExistence type="predicted"/>
<dbReference type="InterPro" id="IPR051246">
    <property type="entry name" value="WDR48"/>
</dbReference>
<protein>
    <submittedName>
        <fullName evidence="2">Uncharacterized protein</fullName>
    </submittedName>
</protein>
<comment type="caution">
    <text evidence="2">The sequence shown here is derived from an EMBL/GenBank/DDBJ whole genome shotgun (WGS) entry which is preliminary data.</text>
</comment>
<evidence type="ECO:0000256" key="1">
    <source>
        <dbReference type="SAM" id="SignalP"/>
    </source>
</evidence>
<accession>A0A5J4VZN2</accession>
<dbReference type="EMBL" id="SNRW01004146">
    <property type="protein sequence ID" value="KAA6388028.1"/>
    <property type="molecule type" value="Genomic_DNA"/>
</dbReference>
<organism evidence="2 3">
    <name type="scientific">Streblomastix strix</name>
    <dbReference type="NCBI Taxonomy" id="222440"/>
    <lineage>
        <taxon>Eukaryota</taxon>
        <taxon>Metamonada</taxon>
        <taxon>Preaxostyla</taxon>
        <taxon>Oxymonadida</taxon>
        <taxon>Streblomastigidae</taxon>
        <taxon>Streblomastix</taxon>
    </lineage>
</organism>
<feature type="chain" id="PRO_5023928264" evidence="1">
    <location>
        <begin position="21"/>
        <end position="1632"/>
    </location>
</feature>